<dbReference type="Proteomes" id="UP000178602">
    <property type="component" value="Unassembled WGS sequence"/>
</dbReference>
<sequence length="136" mass="15557">MNSTEIFLVFLRQLRVRVNGLVKCFFWEVSFMNIKFVGRPHPSLALGHAARVLMSTRIGAVEISAKFNQVFGGQDMAPRTEYSWALTNNLEYLIRSGRAGEAARRVNPYTCTPGDIRAVWDLRANDLWTLLNAYRF</sequence>
<dbReference type="AlphaFoldDB" id="A0A1F4T649"/>
<proteinExistence type="predicted"/>
<gene>
    <name evidence="1" type="ORF">A3K49_04210</name>
</gene>
<evidence type="ECO:0000313" key="1">
    <source>
        <dbReference type="EMBL" id="OGC28174.1"/>
    </source>
</evidence>
<accession>A0A1F4T649</accession>
<protein>
    <submittedName>
        <fullName evidence="1">Uncharacterized protein</fullName>
    </submittedName>
</protein>
<organism evidence="1 2">
    <name type="scientific">candidate division WOR-1 bacterium RIFOXYC12_FULL_54_18</name>
    <dbReference type="NCBI Taxonomy" id="1802584"/>
    <lineage>
        <taxon>Bacteria</taxon>
        <taxon>Bacillati</taxon>
        <taxon>Saganbacteria</taxon>
    </lineage>
</organism>
<dbReference type="EMBL" id="MEUG01000001">
    <property type="protein sequence ID" value="OGC28174.1"/>
    <property type="molecule type" value="Genomic_DNA"/>
</dbReference>
<evidence type="ECO:0000313" key="2">
    <source>
        <dbReference type="Proteomes" id="UP000178602"/>
    </source>
</evidence>
<name>A0A1F4T649_UNCSA</name>
<comment type="caution">
    <text evidence="1">The sequence shown here is derived from an EMBL/GenBank/DDBJ whole genome shotgun (WGS) entry which is preliminary data.</text>
</comment>
<reference evidence="1 2" key="1">
    <citation type="journal article" date="2016" name="Nat. Commun.">
        <title>Thousands of microbial genomes shed light on interconnected biogeochemical processes in an aquifer system.</title>
        <authorList>
            <person name="Anantharaman K."/>
            <person name="Brown C.T."/>
            <person name="Hug L.A."/>
            <person name="Sharon I."/>
            <person name="Castelle C.J."/>
            <person name="Probst A.J."/>
            <person name="Thomas B.C."/>
            <person name="Singh A."/>
            <person name="Wilkins M.J."/>
            <person name="Karaoz U."/>
            <person name="Brodie E.L."/>
            <person name="Williams K.H."/>
            <person name="Hubbard S.S."/>
            <person name="Banfield J.F."/>
        </authorList>
    </citation>
    <scope>NUCLEOTIDE SEQUENCE [LARGE SCALE GENOMIC DNA]</scope>
</reference>